<accession>A0AAD9UCI9</accession>
<proteinExistence type="predicted"/>
<keyword evidence="2" id="KW-1185">Reference proteome</keyword>
<reference evidence="1" key="1">
    <citation type="journal article" date="2023" name="Mol. Biol. Evol.">
        <title>Third-Generation Sequencing Reveals the Adaptive Role of the Epigenome in Three Deep-Sea Polychaetes.</title>
        <authorList>
            <person name="Perez M."/>
            <person name="Aroh O."/>
            <person name="Sun Y."/>
            <person name="Lan Y."/>
            <person name="Juniper S.K."/>
            <person name="Young C.R."/>
            <person name="Angers B."/>
            <person name="Qian P.Y."/>
        </authorList>
    </citation>
    <scope>NUCLEOTIDE SEQUENCE</scope>
    <source>
        <strain evidence="1">R07B-5</strain>
    </source>
</reference>
<sequence length="81" mass="9716">MSDDFMRCYLTTHREVLEEYVMTFIDIDTLARWMEKKVKLSDDLKKQVFAATRLNLASSEFTRPLNEKIYHARRILKCLDI</sequence>
<gene>
    <name evidence="1" type="ORF">NP493_274g03028</name>
</gene>
<organism evidence="1 2">
    <name type="scientific">Ridgeia piscesae</name>
    <name type="common">Tubeworm</name>
    <dbReference type="NCBI Taxonomy" id="27915"/>
    <lineage>
        <taxon>Eukaryota</taxon>
        <taxon>Metazoa</taxon>
        <taxon>Spiralia</taxon>
        <taxon>Lophotrochozoa</taxon>
        <taxon>Annelida</taxon>
        <taxon>Polychaeta</taxon>
        <taxon>Sedentaria</taxon>
        <taxon>Canalipalpata</taxon>
        <taxon>Sabellida</taxon>
        <taxon>Siboglinidae</taxon>
        <taxon>Ridgeia</taxon>
    </lineage>
</organism>
<name>A0AAD9UCI9_RIDPI</name>
<comment type="caution">
    <text evidence="1">The sequence shown here is derived from an EMBL/GenBank/DDBJ whole genome shotgun (WGS) entry which is preliminary data.</text>
</comment>
<evidence type="ECO:0000313" key="2">
    <source>
        <dbReference type="Proteomes" id="UP001209878"/>
    </source>
</evidence>
<dbReference type="AlphaFoldDB" id="A0AAD9UCI9"/>
<evidence type="ECO:0000313" key="1">
    <source>
        <dbReference type="EMBL" id="KAK2184281.1"/>
    </source>
</evidence>
<protein>
    <submittedName>
        <fullName evidence="1">Uncharacterized protein</fullName>
    </submittedName>
</protein>
<dbReference type="Proteomes" id="UP001209878">
    <property type="component" value="Unassembled WGS sequence"/>
</dbReference>
<dbReference type="EMBL" id="JAODUO010000273">
    <property type="protein sequence ID" value="KAK2184281.1"/>
    <property type="molecule type" value="Genomic_DNA"/>
</dbReference>